<dbReference type="InParanoid" id="A0A507BAI2"/>
<organism evidence="2 3">
    <name type="scientific">Thyridium curvatum</name>
    <dbReference type="NCBI Taxonomy" id="1093900"/>
    <lineage>
        <taxon>Eukaryota</taxon>
        <taxon>Fungi</taxon>
        <taxon>Dikarya</taxon>
        <taxon>Ascomycota</taxon>
        <taxon>Pezizomycotina</taxon>
        <taxon>Sordariomycetes</taxon>
        <taxon>Sordariomycetidae</taxon>
        <taxon>Thyridiales</taxon>
        <taxon>Thyridiaceae</taxon>
        <taxon>Thyridium</taxon>
    </lineage>
</organism>
<dbReference type="InterPro" id="IPR032567">
    <property type="entry name" value="RTL1-rel"/>
</dbReference>
<accession>A0A507BAI2</accession>
<dbReference type="PANTHER" id="PTHR15503">
    <property type="entry name" value="LDOC1 RELATED"/>
    <property type="match status" value="1"/>
</dbReference>
<dbReference type="EMBL" id="SKBQ01000286">
    <property type="protein sequence ID" value="TPX14389.1"/>
    <property type="molecule type" value="Genomic_DNA"/>
</dbReference>
<evidence type="ECO:0000259" key="1">
    <source>
        <dbReference type="Pfam" id="PF03732"/>
    </source>
</evidence>
<evidence type="ECO:0000313" key="2">
    <source>
        <dbReference type="EMBL" id="TPX14389.1"/>
    </source>
</evidence>
<comment type="caution">
    <text evidence="2">The sequence shown here is derived from an EMBL/GenBank/DDBJ whole genome shotgun (WGS) entry which is preliminary data.</text>
</comment>
<reference evidence="2 3" key="1">
    <citation type="submission" date="2019-06" db="EMBL/GenBank/DDBJ databases">
        <title>Draft genome sequence of the filamentous fungus Phialemoniopsis curvata isolated from diesel fuel.</title>
        <authorList>
            <person name="Varaljay V.A."/>
            <person name="Lyon W.J."/>
            <person name="Crouch A.L."/>
            <person name="Drake C.E."/>
            <person name="Hollomon J.M."/>
            <person name="Nadeau L.J."/>
            <person name="Nunn H.S."/>
            <person name="Stevenson B.S."/>
            <person name="Bojanowski C.L."/>
            <person name="Crookes-Goodson W.J."/>
        </authorList>
    </citation>
    <scope>NUCLEOTIDE SEQUENCE [LARGE SCALE GENOMIC DNA]</scope>
    <source>
        <strain evidence="2 3">D216</strain>
    </source>
</reference>
<evidence type="ECO:0000313" key="3">
    <source>
        <dbReference type="Proteomes" id="UP000319257"/>
    </source>
</evidence>
<protein>
    <recommendedName>
        <fullName evidence="1">Retrotransposon gag domain-containing protein</fullName>
    </recommendedName>
</protein>
<name>A0A507BAI2_9PEZI</name>
<keyword evidence="3" id="KW-1185">Reference proteome</keyword>
<feature type="non-terminal residue" evidence="2">
    <location>
        <position position="106"/>
    </location>
</feature>
<dbReference type="PANTHER" id="PTHR15503:SF22">
    <property type="entry name" value="TRANSPOSON TY3-I GAG POLYPROTEIN"/>
    <property type="match status" value="1"/>
</dbReference>
<dbReference type="OrthoDB" id="5151719at2759"/>
<sequence>MFEKAIKAAFGDPDEERTAERQLMALRQTGSASSYAVKFRQVSSSLEWKDEPLMVAFYAGLKAEVKDELAKIDRPKEFAQYVAIAVRIDDRLYERRMERKGQQQRV</sequence>
<dbReference type="GeneID" id="41979900"/>
<gene>
    <name evidence="2" type="ORF">E0L32_012457</name>
</gene>
<dbReference type="AlphaFoldDB" id="A0A507BAI2"/>
<dbReference type="STRING" id="1093900.A0A507BAI2"/>
<dbReference type="RefSeq" id="XP_030996100.1">
    <property type="nucleotide sequence ID" value="XM_031135295.1"/>
</dbReference>
<dbReference type="Pfam" id="PF03732">
    <property type="entry name" value="Retrotrans_gag"/>
    <property type="match status" value="1"/>
</dbReference>
<feature type="domain" description="Retrotransposon gag" evidence="1">
    <location>
        <begin position="2"/>
        <end position="62"/>
    </location>
</feature>
<proteinExistence type="predicted"/>
<dbReference type="Proteomes" id="UP000319257">
    <property type="component" value="Unassembled WGS sequence"/>
</dbReference>
<dbReference type="InterPro" id="IPR005162">
    <property type="entry name" value="Retrotrans_gag_dom"/>
</dbReference>